<proteinExistence type="inferred from homology"/>
<comment type="similarity">
    <text evidence="1">Belongs to the PPR family. PCMP-H subfamily.</text>
</comment>
<protein>
    <recommendedName>
        <fullName evidence="6">Pentatricopeptide repeat-containing protein</fullName>
    </recommendedName>
</protein>
<dbReference type="InterPro" id="IPR011990">
    <property type="entry name" value="TPR-like_helical_dom_sf"/>
</dbReference>
<dbReference type="AlphaFoldDB" id="A0A835HWS8"/>
<dbReference type="PROSITE" id="PS51375">
    <property type="entry name" value="PPR"/>
    <property type="match status" value="4"/>
</dbReference>
<dbReference type="Gene3D" id="1.25.40.10">
    <property type="entry name" value="Tetratricopeptide repeat domain"/>
    <property type="match status" value="4"/>
</dbReference>
<accession>A0A835HWS8</accession>
<dbReference type="PANTHER" id="PTHR47926">
    <property type="entry name" value="PENTATRICOPEPTIDE REPEAT-CONTAINING PROTEIN"/>
    <property type="match status" value="1"/>
</dbReference>
<feature type="repeat" description="PPR" evidence="3">
    <location>
        <begin position="116"/>
        <end position="150"/>
    </location>
</feature>
<feature type="repeat" description="PPR" evidence="3">
    <location>
        <begin position="15"/>
        <end position="49"/>
    </location>
</feature>
<comment type="caution">
    <text evidence="4">The sequence shown here is derived from an EMBL/GenBank/DDBJ whole genome shotgun (WGS) entry which is preliminary data.</text>
</comment>
<dbReference type="PANTHER" id="PTHR47926:SF376">
    <property type="entry name" value="TETRATRICOPEPTIDE-LIKE HELICAL DOMAIN SUPERFAMILY"/>
    <property type="match status" value="1"/>
</dbReference>
<dbReference type="InterPro" id="IPR046848">
    <property type="entry name" value="E_motif"/>
</dbReference>
<feature type="repeat" description="PPR" evidence="3">
    <location>
        <begin position="178"/>
        <end position="212"/>
    </location>
</feature>
<dbReference type="Pfam" id="PF13041">
    <property type="entry name" value="PPR_2"/>
    <property type="match status" value="3"/>
</dbReference>
<organism evidence="4 5">
    <name type="scientific">Coptis chinensis</name>
    <dbReference type="NCBI Taxonomy" id="261450"/>
    <lineage>
        <taxon>Eukaryota</taxon>
        <taxon>Viridiplantae</taxon>
        <taxon>Streptophyta</taxon>
        <taxon>Embryophyta</taxon>
        <taxon>Tracheophyta</taxon>
        <taxon>Spermatophyta</taxon>
        <taxon>Magnoliopsida</taxon>
        <taxon>Ranunculales</taxon>
        <taxon>Ranunculaceae</taxon>
        <taxon>Coptidoideae</taxon>
        <taxon>Coptis</taxon>
    </lineage>
</organism>
<keyword evidence="5" id="KW-1185">Reference proteome</keyword>
<dbReference type="Pfam" id="PF20431">
    <property type="entry name" value="E_motif"/>
    <property type="match status" value="1"/>
</dbReference>
<name>A0A835HWS8_9MAGN</name>
<evidence type="ECO:0008006" key="6">
    <source>
        <dbReference type="Google" id="ProtNLM"/>
    </source>
</evidence>
<sequence length="551" mass="61489">MDLATLAFGQIEFPNVFVYNAMIRGFVQCCLPIRAMEFYVLMLNDRLCPSSFTFSSLIKACTLVSSLGFGESVQCHIWKNGFGSHVFVQTGLIDFYSNLNKIVECVKVFEEMPDRDVFAWTTMLSSYVRAGDMGSAQRLFEEMPDRNVATWNTMIAGYAKLGNVDAATALFSEMHVKDLITWTTMINCYAQNKLFREAIGVFEEMKAIGVSPDEVTMSTVISACAHLGALELGREVHYYVLCNGFDLDVYIGSALIDMYAKCGSLERSLTVFFKLREKNLFCWNSIIEGLAVHGHGLEALAMFKRMEREGIKPNGVTFISVLSACTHAGLVEEARKRFSSMIHDYAINPGIEHYGCVVDLLSRAGLLEDALELTRTMTVEPNSIVWGAILGGCKVHKNLEIAEVAVEKLMILEPDNSGYYLLLINLYAEANKWNEIAKVRATMKERGVEKKCPGSSWIELEGNVEEFVASDKSHSMCEEICMLLDELDGQDGKLIEARYWTIGRTVSLLDCAKRLPTSEYLTIPNPAVAKALCTGLPLKVHKLGMQIEVHE</sequence>
<dbReference type="Proteomes" id="UP000631114">
    <property type="component" value="Unassembled WGS sequence"/>
</dbReference>
<dbReference type="GO" id="GO:0009451">
    <property type="term" value="P:RNA modification"/>
    <property type="evidence" value="ECO:0007669"/>
    <property type="project" value="InterPro"/>
</dbReference>
<dbReference type="SUPFAM" id="SSF48452">
    <property type="entry name" value="TPR-like"/>
    <property type="match status" value="1"/>
</dbReference>
<evidence type="ECO:0000256" key="3">
    <source>
        <dbReference type="PROSITE-ProRule" id="PRU00708"/>
    </source>
</evidence>
<dbReference type="InterPro" id="IPR002885">
    <property type="entry name" value="PPR_rpt"/>
</dbReference>
<dbReference type="Pfam" id="PF01535">
    <property type="entry name" value="PPR"/>
    <property type="match status" value="4"/>
</dbReference>
<dbReference type="FunFam" id="1.25.40.10:FF:000348">
    <property type="entry name" value="Pentatricopeptide repeat-containing protein chloroplastic"/>
    <property type="match status" value="1"/>
</dbReference>
<dbReference type="FunFam" id="1.25.40.10:FF:000690">
    <property type="entry name" value="Pentatricopeptide repeat-containing protein"/>
    <property type="match status" value="1"/>
</dbReference>
<evidence type="ECO:0000313" key="5">
    <source>
        <dbReference type="Proteomes" id="UP000631114"/>
    </source>
</evidence>
<evidence type="ECO:0000313" key="4">
    <source>
        <dbReference type="EMBL" id="KAF9606126.1"/>
    </source>
</evidence>
<feature type="repeat" description="PPR" evidence="3">
    <location>
        <begin position="279"/>
        <end position="313"/>
    </location>
</feature>
<dbReference type="EMBL" id="JADFTS010000005">
    <property type="protein sequence ID" value="KAF9606126.1"/>
    <property type="molecule type" value="Genomic_DNA"/>
</dbReference>
<dbReference type="NCBIfam" id="TIGR00756">
    <property type="entry name" value="PPR"/>
    <property type="match status" value="5"/>
</dbReference>
<evidence type="ECO:0000256" key="1">
    <source>
        <dbReference type="ARBA" id="ARBA00006643"/>
    </source>
</evidence>
<dbReference type="GO" id="GO:0003729">
    <property type="term" value="F:mRNA binding"/>
    <property type="evidence" value="ECO:0007669"/>
    <property type="project" value="UniProtKB-ARBA"/>
</dbReference>
<reference evidence="4 5" key="1">
    <citation type="submission" date="2020-10" db="EMBL/GenBank/DDBJ databases">
        <title>The Coptis chinensis genome and diversification of protoberbering-type alkaloids.</title>
        <authorList>
            <person name="Wang B."/>
            <person name="Shu S."/>
            <person name="Song C."/>
            <person name="Liu Y."/>
        </authorList>
    </citation>
    <scope>NUCLEOTIDE SEQUENCE [LARGE SCALE GENOMIC DNA]</scope>
    <source>
        <strain evidence="4">HL-2020</strain>
        <tissue evidence="4">Leaf</tissue>
    </source>
</reference>
<dbReference type="InterPro" id="IPR046960">
    <property type="entry name" value="PPR_At4g14850-like_plant"/>
</dbReference>
<evidence type="ECO:0000256" key="2">
    <source>
        <dbReference type="ARBA" id="ARBA00022737"/>
    </source>
</evidence>
<keyword evidence="2" id="KW-0677">Repeat</keyword>
<gene>
    <name evidence="4" type="ORF">IFM89_023179</name>
</gene>
<dbReference type="OrthoDB" id="185373at2759"/>